<organism evidence="2 3">
    <name type="scientific">Actinokineospora auranticolor</name>
    <dbReference type="NCBI Taxonomy" id="155976"/>
    <lineage>
        <taxon>Bacteria</taxon>
        <taxon>Bacillati</taxon>
        <taxon>Actinomycetota</taxon>
        <taxon>Actinomycetes</taxon>
        <taxon>Pseudonocardiales</taxon>
        <taxon>Pseudonocardiaceae</taxon>
        <taxon>Actinokineospora</taxon>
    </lineage>
</organism>
<dbReference type="RefSeq" id="WP_219824184.1">
    <property type="nucleotide sequence ID" value="NZ_CP154825.1"/>
</dbReference>
<dbReference type="Proteomes" id="UP000239203">
    <property type="component" value="Unassembled WGS sequence"/>
</dbReference>
<name>A0A2S6GD03_9PSEU</name>
<sequence>MAEHGEDDGTRPGRLLPVAGARVLLARGADGTWDLLPGSAEVGPTRPYGVVRSGPEPVTVVGADPTGVDGAEWVPVAEVDDLPPGGPLGAVWPRLRECLREPVLVVDCANVMGSRPDGWWRDRAGAAARLRDRLARADGFPGLPPFDPAHPRVVLVVEGKARHVEPVPGVEVVSAPGSGDDTIVDVAAANPGCTVVTADRELRGRCAAVGARLTGPGWLLERLDDEPGNESARPWQAGGRSGSRTNRVRTSRRRTSS</sequence>
<dbReference type="EMBL" id="PTIX01000032">
    <property type="protein sequence ID" value="PPK63108.1"/>
    <property type="molecule type" value="Genomic_DNA"/>
</dbReference>
<protein>
    <recommendedName>
        <fullName evidence="4">YacP-like NYN domain-containing protein</fullName>
    </recommendedName>
</protein>
<keyword evidence="3" id="KW-1185">Reference proteome</keyword>
<proteinExistence type="predicted"/>
<evidence type="ECO:0000313" key="2">
    <source>
        <dbReference type="EMBL" id="PPK63108.1"/>
    </source>
</evidence>
<reference evidence="2 3" key="1">
    <citation type="submission" date="2018-02" db="EMBL/GenBank/DDBJ databases">
        <title>Genomic Encyclopedia of Archaeal and Bacterial Type Strains, Phase II (KMG-II): from individual species to whole genera.</title>
        <authorList>
            <person name="Goeker M."/>
        </authorList>
    </citation>
    <scope>NUCLEOTIDE SEQUENCE [LARGE SCALE GENOMIC DNA]</scope>
    <source>
        <strain evidence="2 3">YU 961-1</strain>
    </source>
</reference>
<evidence type="ECO:0000313" key="3">
    <source>
        <dbReference type="Proteomes" id="UP000239203"/>
    </source>
</evidence>
<gene>
    <name evidence="2" type="ORF">CLV40_13241</name>
</gene>
<feature type="compositionally biased region" description="Basic residues" evidence="1">
    <location>
        <begin position="246"/>
        <end position="257"/>
    </location>
</feature>
<comment type="caution">
    <text evidence="2">The sequence shown here is derived from an EMBL/GenBank/DDBJ whole genome shotgun (WGS) entry which is preliminary data.</text>
</comment>
<evidence type="ECO:0000256" key="1">
    <source>
        <dbReference type="SAM" id="MobiDB-lite"/>
    </source>
</evidence>
<evidence type="ECO:0008006" key="4">
    <source>
        <dbReference type="Google" id="ProtNLM"/>
    </source>
</evidence>
<dbReference type="AlphaFoldDB" id="A0A2S6GD03"/>
<accession>A0A2S6GD03</accession>
<feature type="region of interest" description="Disordered" evidence="1">
    <location>
        <begin position="223"/>
        <end position="257"/>
    </location>
</feature>